<keyword evidence="6" id="KW-0678">Repressor</keyword>
<dbReference type="GO" id="GO:0008270">
    <property type="term" value="F:zinc ion binding"/>
    <property type="evidence" value="ECO:0007669"/>
    <property type="project" value="TreeGrafter"/>
</dbReference>
<gene>
    <name evidence="16" type="ORF">G4V39_08430</name>
</gene>
<comment type="cofactor">
    <cofactor evidence="14">
        <name>Mn(2+)</name>
        <dbReference type="ChEBI" id="CHEBI:29035"/>
    </cofactor>
    <cofactor evidence="14">
        <name>Fe(2+)</name>
        <dbReference type="ChEBI" id="CHEBI:29033"/>
    </cofactor>
    <text evidence="14">Binds 1 Mn(2+) or Fe(2+) ion per subunit.</text>
</comment>
<dbReference type="InterPro" id="IPR036388">
    <property type="entry name" value="WH-like_DNA-bd_sf"/>
</dbReference>
<evidence type="ECO:0000256" key="10">
    <source>
        <dbReference type="ARBA" id="ARBA00023015"/>
    </source>
</evidence>
<dbReference type="Gene3D" id="3.30.1490.190">
    <property type="match status" value="1"/>
</dbReference>
<keyword evidence="9 14" id="KW-0408">Iron</keyword>
<dbReference type="GO" id="GO:1900376">
    <property type="term" value="P:regulation of secondary metabolite biosynthetic process"/>
    <property type="evidence" value="ECO:0007669"/>
    <property type="project" value="TreeGrafter"/>
</dbReference>
<keyword evidence="11" id="KW-0238">DNA-binding</keyword>
<dbReference type="AlphaFoldDB" id="A0A6G7PX80"/>
<dbReference type="SUPFAM" id="SSF46785">
    <property type="entry name" value="Winged helix' DNA-binding domain"/>
    <property type="match status" value="1"/>
</dbReference>
<feature type="binding site" evidence="13">
    <location>
        <position position="115"/>
    </location>
    <ligand>
        <name>Zn(2+)</name>
        <dbReference type="ChEBI" id="CHEBI:29105"/>
    </ligand>
</feature>
<dbReference type="PANTHER" id="PTHR33202">
    <property type="entry name" value="ZINC UPTAKE REGULATION PROTEIN"/>
    <property type="match status" value="1"/>
</dbReference>
<dbReference type="Pfam" id="PF04023">
    <property type="entry name" value="FeoA"/>
    <property type="match status" value="1"/>
</dbReference>
<evidence type="ECO:0000313" key="17">
    <source>
        <dbReference type="Proteomes" id="UP000502179"/>
    </source>
</evidence>
<evidence type="ECO:0000256" key="9">
    <source>
        <dbReference type="ARBA" id="ARBA00023004"/>
    </source>
</evidence>
<comment type="similarity">
    <text evidence="2">Belongs to the Fur family.</text>
</comment>
<evidence type="ECO:0000256" key="12">
    <source>
        <dbReference type="ARBA" id="ARBA00023163"/>
    </source>
</evidence>
<keyword evidence="10" id="KW-0805">Transcription regulation</keyword>
<name>A0A6G7PX80_9BACT</name>
<reference evidence="16 17" key="1">
    <citation type="submission" date="2020-02" db="EMBL/GenBank/DDBJ databases">
        <title>Genome analysis of Thermosulfuriphilus ammonigenes ST65T, an anaerobic thermophilic chemolithoautotrophic bacterium isolated from a deep-sea hydrothermal vent.</title>
        <authorList>
            <person name="Slobodkina G."/>
            <person name="Allioux M."/>
            <person name="Merkel A."/>
            <person name="Alain K."/>
            <person name="Jebbar M."/>
            <person name="Slobodkin A."/>
        </authorList>
    </citation>
    <scope>NUCLEOTIDE SEQUENCE [LARGE SCALE GENOMIC DNA]</scope>
    <source>
        <strain evidence="16 17">ST65</strain>
    </source>
</reference>
<dbReference type="GO" id="GO:0003700">
    <property type="term" value="F:DNA-binding transcription factor activity"/>
    <property type="evidence" value="ECO:0007669"/>
    <property type="project" value="InterPro"/>
</dbReference>
<feature type="binding site" evidence="14">
    <location>
        <position position="127"/>
    </location>
    <ligand>
        <name>Fe cation</name>
        <dbReference type="ChEBI" id="CHEBI:24875"/>
    </ligand>
</feature>
<evidence type="ECO:0000256" key="13">
    <source>
        <dbReference type="PIRSR" id="PIRSR602481-1"/>
    </source>
</evidence>
<keyword evidence="5" id="KW-0963">Cytoplasm</keyword>
<evidence type="ECO:0000256" key="5">
    <source>
        <dbReference type="ARBA" id="ARBA00022490"/>
    </source>
</evidence>
<sequence length="235" mass="26677">MFERSALKKSSEDSLHQREKEEFRRIFSSLDEANLADREAVFEAFIEEDRHLTPEELLETLKRRGFSRGLDFVTQTLDLLCRYGFAQAKSFEGRPTLYEHRHLEEHHDHLICTKCGQIIEFVHPTIESLQEEMARLYGFKPLSHKLEIYGLCSGCQTKRVPTLPLSLASPGEKVRFCRFLGGEKLRARLTSMGLQVGDTVEVINNCGPVIVSAKGARLALGRGLAQKILVSLCQD</sequence>
<evidence type="ECO:0000256" key="4">
    <source>
        <dbReference type="ARBA" id="ARBA00020910"/>
    </source>
</evidence>
<dbReference type="SMART" id="SM00899">
    <property type="entry name" value="FeoA"/>
    <property type="match status" value="1"/>
</dbReference>
<protein>
    <recommendedName>
        <fullName evidence="4">Ferric uptake regulation protein</fullName>
    </recommendedName>
</protein>
<keyword evidence="8 13" id="KW-0862">Zinc</keyword>
<dbReference type="FunFam" id="3.30.1490.190:FF:000001">
    <property type="entry name" value="Ferric uptake regulation protein"/>
    <property type="match status" value="1"/>
</dbReference>
<evidence type="ECO:0000259" key="15">
    <source>
        <dbReference type="SMART" id="SM00899"/>
    </source>
</evidence>
<evidence type="ECO:0000256" key="6">
    <source>
        <dbReference type="ARBA" id="ARBA00022491"/>
    </source>
</evidence>
<dbReference type="SUPFAM" id="SSF50037">
    <property type="entry name" value="C-terminal domain of transcriptional repressors"/>
    <property type="match status" value="1"/>
</dbReference>
<comment type="subunit">
    <text evidence="3">Homodimer.</text>
</comment>
<proteinExistence type="inferred from homology"/>
<dbReference type="Gene3D" id="2.30.30.90">
    <property type="match status" value="1"/>
</dbReference>
<organism evidence="16 17">
    <name type="scientific">Thermosulfuriphilus ammonigenes</name>
    <dbReference type="NCBI Taxonomy" id="1936021"/>
    <lineage>
        <taxon>Bacteria</taxon>
        <taxon>Pseudomonadati</taxon>
        <taxon>Thermodesulfobacteriota</taxon>
        <taxon>Thermodesulfobacteria</taxon>
        <taxon>Thermodesulfobacteriales</taxon>
        <taxon>Thermodesulfobacteriaceae</taxon>
        <taxon>Thermosulfuriphilus</taxon>
    </lineage>
</organism>
<dbReference type="KEGG" id="tav:G4V39_08430"/>
<dbReference type="InterPro" id="IPR036390">
    <property type="entry name" value="WH_DNA-bd_sf"/>
</dbReference>
<keyword evidence="12" id="KW-0804">Transcription</keyword>
<dbReference type="InterPro" id="IPR008988">
    <property type="entry name" value="Transcriptional_repressor_C"/>
</dbReference>
<evidence type="ECO:0000256" key="14">
    <source>
        <dbReference type="PIRSR" id="PIRSR602481-2"/>
    </source>
</evidence>
<evidence type="ECO:0000256" key="1">
    <source>
        <dbReference type="ARBA" id="ARBA00004496"/>
    </source>
</evidence>
<dbReference type="CDD" id="cd07153">
    <property type="entry name" value="Fur_like"/>
    <property type="match status" value="1"/>
</dbReference>
<feature type="domain" description="Ferrous iron transporter FeoA-like" evidence="15">
    <location>
        <begin position="163"/>
        <end position="232"/>
    </location>
</feature>
<feature type="binding site" evidence="14">
    <location>
        <position position="108"/>
    </location>
    <ligand>
        <name>Fe cation</name>
        <dbReference type="ChEBI" id="CHEBI:24875"/>
    </ligand>
</feature>
<dbReference type="InterPro" id="IPR038157">
    <property type="entry name" value="FeoA_core_dom"/>
</dbReference>
<dbReference type="GO" id="GO:0045892">
    <property type="term" value="P:negative regulation of DNA-templated transcription"/>
    <property type="evidence" value="ECO:0007669"/>
    <property type="project" value="TreeGrafter"/>
</dbReference>
<keyword evidence="17" id="KW-1185">Reference proteome</keyword>
<dbReference type="PANTHER" id="PTHR33202:SF2">
    <property type="entry name" value="FERRIC UPTAKE REGULATION PROTEIN"/>
    <property type="match status" value="1"/>
</dbReference>
<comment type="subcellular location">
    <subcellularLocation>
        <location evidence="1">Cytoplasm</location>
    </subcellularLocation>
</comment>
<dbReference type="GO" id="GO:0000976">
    <property type="term" value="F:transcription cis-regulatory region binding"/>
    <property type="evidence" value="ECO:0007669"/>
    <property type="project" value="TreeGrafter"/>
</dbReference>
<dbReference type="Gene3D" id="1.10.10.10">
    <property type="entry name" value="Winged helix-like DNA-binding domain superfamily/Winged helix DNA-binding domain"/>
    <property type="match status" value="1"/>
</dbReference>
<feature type="binding site" evidence="13">
    <location>
        <position position="155"/>
    </location>
    <ligand>
        <name>Zn(2+)</name>
        <dbReference type="ChEBI" id="CHEBI:29105"/>
    </ligand>
</feature>
<evidence type="ECO:0000256" key="2">
    <source>
        <dbReference type="ARBA" id="ARBA00007957"/>
    </source>
</evidence>
<dbReference type="InterPro" id="IPR007167">
    <property type="entry name" value="Fe-transptr_FeoA-like"/>
</dbReference>
<dbReference type="EMBL" id="CP048877">
    <property type="protein sequence ID" value="QIJ72294.1"/>
    <property type="molecule type" value="Genomic_DNA"/>
</dbReference>
<evidence type="ECO:0000256" key="8">
    <source>
        <dbReference type="ARBA" id="ARBA00022833"/>
    </source>
</evidence>
<dbReference type="RefSeq" id="WP_166032512.1">
    <property type="nucleotide sequence ID" value="NZ_CP048877.1"/>
</dbReference>
<keyword evidence="7 13" id="KW-0479">Metal-binding</keyword>
<accession>A0A6G7PX80</accession>
<feature type="binding site" evidence="13">
    <location>
        <position position="152"/>
    </location>
    <ligand>
        <name>Zn(2+)</name>
        <dbReference type="ChEBI" id="CHEBI:29105"/>
    </ligand>
</feature>
<evidence type="ECO:0000256" key="7">
    <source>
        <dbReference type="ARBA" id="ARBA00022723"/>
    </source>
</evidence>
<comment type="cofactor">
    <cofactor evidence="13">
        <name>Zn(2+)</name>
        <dbReference type="ChEBI" id="CHEBI:29105"/>
    </cofactor>
    <text evidence="13">Binds 1 zinc ion per subunit.</text>
</comment>
<evidence type="ECO:0000256" key="3">
    <source>
        <dbReference type="ARBA" id="ARBA00011738"/>
    </source>
</evidence>
<dbReference type="InterPro" id="IPR043135">
    <property type="entry name" value="Fur_C"/>
</dbReference>
<dbReference type="InterPro" id="IPR002481">
    <property type="entry name" value="FUR"/>
</dbReference>
<dbReference type="Proteomes" id="UP000502179">
    <property type="component" value="Chromosome"/>
</dbReference>
<feature type="binding site" evidence="13">
    <location>
        <position position="112"/>
    </location>
    <ligand>
        <name>Zn(2+)</name>
        <dbReference type="ChEBI" id="CHEBI:29105"/>
    </ligand>
</feature>
<feature type="binding site" evidence="14">
    <location>
        <position position="106"/>
    </location>
    <ligand>
        <name>Fe cation</name>
        <dbReference type="ChEBI" id="CHEBI:24875"/>
    </ligand>
</feature>
<dbReference type="Pfam" id="PF01475">
    <property type="entry name" value="FUR"/>
    <property type="match status" value="1"/>
</dbReference>
<evidence type="ECO:0000256" key="11">
    <source>
        <dbReference type="ARBA" id="ARBA00023125"/>
    </source>
</evidence>
<feature type="binding site" evidence="14">
    <location>
        <position position="144"/>
    </location>
    <ligand>
        <name>Fe cation</name>
        <dbReference type="ChEBI" id="CHEBI:24875"/>
    </ligand>
</feature>
<evidence type="ECO:0000313" key="16">
    <source>
        <dbReference type="EMBL" id="QIJ72294.1"/>
    </source>
</evidence>
<dbReference type="GO" id="GO:0005829">
    <property type="term" value="C:cytosol"/>
    <property type="evidence" value="ECO:0007669"/>
    <property type="project" value="TreeGrafter"/>
</dbReference>